<dbReference type="Proteomes" id="UP000789702">
    <property type="component" value="Unassembled WGS sequence"/>
</dbReference>
<organism evidence="1 2">
    <name type="scientific">Dentiscutata heterogama</name>
    <dbReference type="NCBI Taxonomy" id="1316150"/>
    <lineage>
        <taxon>Eukaryota</taxon>
        <taxon>Fungi</taxon>
        <taxon>Fungi incertae sedis</taxon>
        <taxon>Mucoromycota</taxon>
        <taxon>Glomeromycotina</taxon>
        <taxon>Glomeromycetes</taxon>
        <taxon>Diversisporales</taxon>
        <taxon>Gigasporaceae</taxon>
        <taxon>Dentiscutata</taxon>
    </lineage>
</organism>
<reference evidence="1" key="1">
    <citation type="submission" date="2021-06" db="EMBL/GenBank/DDBJ databases">
        <authorList>
            <person name="Kallberg Y."/>
            <person name="Tangrot J."/>
            <person name="Rosling A."/>
        </authorList>
    </citation>
    <scope>NUCLEOTIDE SEQUENCE</scope>
    <source>
        <strain evidence="1">IL203A</strain>
    </source>
</reference>
<name>A0ACA9LKS2_9GLOM</name>
<proteinExistence type="predicted"/>
<accession>A0ACA9LKS2</accession>
<evidence type="ECO:0000313" key="1">
    <source>
        <dbReference type="EMBL" id="CAG8536728.1"/>
    </source>
</evidence>
<sequence length="288" mass="33095">KTITIRAANITPSMMITELMNSSKILDTTLNTLANQVQPTSTRFAPNLESIQNALKYDKKLHYPSISELEKAAGTVISKQYGTKNTQDPKEQAVLLGIASTIMPVLLTKYPDFLAVDSTGHRNCLNFLNTAFMVRSDEPCGRVVATFVSDKETIPIIDLMFESVNISVFSYRFLLDKIIILAVLKFIQYSVKNGVQLNPKWLAMDKWDPYLAAARKHFPYTQVILCDWHEADALKEWFTRNLNDQWLRDRVFYQFRFVKWSRDQEEFNQRKTTLIDTKNLQAALGLLI</sequence>
<keyword evidence="2" id="KW-1185">Reference proteome</keyword>
<gene>
    <name evidence="1" type="ORF">DHETER_LOCUS4617</name>
</gene>
<comment type="caution">
    <text evidence="1">The sequence shown here is derived from an EMBL/GenBank/DDBJ whole genome shotgun (WGS) entry which is preliminary data.</text>
</comment>
<dbReference type="EMBL" id="CAJVPU010004688">
    <property type="protein sequence ID" value="CAG8536728.1"/>
    <property type="molecule type" value="Genomic_DNA"/>
</dbReference>
<protein>
    <submittedName>
        <fullName evidence="1">2900_t:CDS:1</fullName>
    </submittedName>
</protein>
<evidence type="ECO:0000313" key="2">
    <source>
        <dbReference type="Proteomes" id="UP000789702"/>
    </source>
</evidence>
<feature type="non-terminal residue" evidence="1">
    <location>
        <position position="1"/>
    </location>
</feature>